<dbReference type="AlphaFoldDB" id="A0A8I6RI06"/>
<dbReference type="SMART" id="SM00700">
    <property type="entry name" value="JHBP"/>
    <property type="match status" value="1"/>
</dbReference>
<dbReference type="RefSeq" id="XP_014245420.1">
    <property type="nucleotide sequence ID" value="XM_014389934.1"/>
</dbReference>
<feature type="chain" id="PRO_5035254468" evidence="4">
    <location>
        <begin position="24"/>
        <end position="248"/>
    </location>
</feature>
<dbReference type="GO" id="GO:0007623">
    <property type="term" value="P:circadian rhythm"/>
    <property type="evidence" value="ECO:0007669"/>
    <property type="project" value="UniProtKB-ARBA"/>
</dbReference>
<dbReference type="GeneID" id="106664315"/>
<evidence type="ECO:0000256" key="1">
    <source>
        <dbReference type="ARBA" id="ARBA00022729"/>
    </source>
</evidence>
<dbReference type="PANTHER" id="PTHR11008">
    <property type="entry name" value="PROTEIN TAKEOUT-LIKE PROTEIN"/>
    <property type="match status" value="1"/>
</dbReference>
<reference evidence="5" key="1">
    <citation type="submission" date="2022-01" db="UniProtKB">
        <authorList>
            <consortium name="EnsemblMetazoa"/>
        </authorList>
    </citation>
    <scope>IDENTIFICATION</scope>
</reference>
<proteinExistence type="inferred from homology"/>
<dbReference type="InterPro" id="IPR038606">
    <property type="entry name" value="To_sf"/>
</dbReference>
<dbReference type="OrthoDB" id="8179031at2759"/>
<organism evidence="5 6">
    <name type="scientific">Cimex lectularius</name>
    <name type="common">Bed bug</name>
    <name type="synonym">Acanthia lectularia</name>
    <dbReference type="NCBI Taxonomy" id="79782"/>
    <lineage>
        <taxon>Eukaryota</taxon>
        <taxon>Metazoa</taxon>
        <taxon>Ecdysozoa</taxon>
        <taxon>Arthropoda</taxon>
        <taxon>Hexapoda</taxon>
        <taxon>Insecta</taxon>
        <taxon>Pterygota</taxon>
        <taxon>Neoptera</taxon>
        <taxon>Paraneoptera</taxon>
        <taxon>Hemiptera</taxon>
        <taxon>Heteroptera</taxon>
        <taxon>Panheteroptera</taxon>
        <taxon>Cimicomorpha</taxon>
        <taxon>Cimicidae</taxon>
        <taxon>Cimex</taxon>
    </lineage>
</organism>
<evidence type="ECO:0000256" key="2">
    <source>
        <dbReference type="ARBA" id="ARBA00023108"/>
    </source>
</evidence>
<accession>A0A8I6RI06</accession>
<dbReference type="Proteomes" id="UP000494040">
    <property type="component" value="Unassembled WGS sequence"/>
</dbReference>
<dbReference type="Pfam" id="PF06585">
    <property type="entry name" value="JHBP"/>
    <property type="match status" value="1"/>
</dbReference>
<evidence type="ECO:0000313" key="5">
    <source>
        <dbReference type="EnsemblMetazoa" id="XP_014245420.1"/>
    </source>
</evidence>
<dbReference type="FunFam" id="3.15.10.30:FF:000001">
    <property type="entry name" value="Takeout-like protein 1"/>
    <property type="match status" value="1"/>
</dbReference>
<evidence type="ECO:0000256" key="4">
    <source>
        <dbReference type="SAM" id="SignalP"/>
    </source>
</evidence>
<dbReference type="KEGG" id="clec:106664315"/>
<dbReference type="Gene3D" id="3.15.10.30">
    <property type="entry name" value="Haemolymph juvenile hormone binding protein"/>
    <property type="match status" value="1"/>
</dbReference>
<protein>
    <submittedName>
        <fullName evidence="5">Uncharacterized protein</fullName>
    </submittedName>
</protein>
<name>A0A8I6RI06_CIMLE</name>
<feature type="signal peptide" evidence="4">
    <location>
        <begin position="1"/>
        <end position="23"/>
    </location>
</feature>
<comment type="similarity">
    <text evidence="3">Belongs to the TO family.</text>
</comment>
<dbReference type="InterPro" id="IPR010562">
    <property type="entry name" value="Haemolymph_juvenile_hormone-bd"/>
</dbReference>
<dbReference type="PANTHER" id="PTHR11008:SF39">
    <property type="entry name" value="CIRCADIAN CLOCK-CONTROLLED PROTEIN-LIKE PROTEIN"/>
    <property type="match status" value="1"/>
</dbReference>
<dbReference type="GO" id="GO:0005615">
    <property type="term" value="C:extracellular space"/>
    <property type="evidence" value="ECO:0007669"/>
    <property type="project" value="TreeGrafter"/>
</dbReference>
<evidence type="ECO:0000313" key="6">
    <source>
        <dbReference type="Proteomes" id="UP000494040"/>
    </source>
</evidence>
<keyword evidence="1 4" id="KW-0732">Signal</keyword>
<sequence length="248" mass="27659">MTLQKPTIFAGLLLLGVITVAVAKIPSYIHVCKRNDPNLNQCIVNSVQALLPKLKKGIPELDVPALEPLHLPEIVISRGGNFKAIGKNIIVRGASNFEIKNFKSDVNKVEYQVVLRFPELFFDGIYDVDAKLLTLPIKGRGPMKGSGTDIEGNAIIKGRKVSKGGKTYLKFDRLDLKLKMKNYSVRLENLFDGDKTLGEAINNVLNDNKKELMRMIRPKAEQVASSVLLEVANKITEHFEYDELFPAK</sequence>
<evidence type="ECO:0000256" key="3">
    <source>
        <dbReference type="ARBA" id="ARBA00060902"/>
    </source>
</evidence>
<keyword evidence="6" id="KW-1185">Reference proteome</keyword>
<keyword evidence="2" id="KW-0090">Biological rhythms</keyword>
<dbReference type="OMA" id="GYCDNAK"/>
<dbReference type="EnsemblMetazoa" id="XM_014389934.1">
    <property type="protein sequence ID" value="XP_014245420.1"/>
    <property type="gene ID" value="LOC106664315"/>
</dbReference>